<proteinExistence type="predicted"/>
<dbReference type="EMBL" id="LCYI01000013">
    <property type="protein sequence ID" value="KLA31488.1"/>
    <property type="molecule type" value="Genomic_DNA"/>
</dbReference>
<comment type="caution">
    <text evidence="1">The sequence shown here is derived from an EMBL/GenBank/DDBJ whole genome shotgun (WGS) entry which is preliminary data.</text>
</comment>
<dbReference type="InterPro" id="IPR012655">
    <property type="entry name" value="YrzI"/>
</dbReference>
<dbReference type="RefSeq" id="WP_046954356.1">
    <property type="nucleotide sequence ID" value="NZ_LCYI01000013.1"/>
</dbReference>
<name>A0A0G8F4N4_BACCE</name>
<dbReference type="PATRIC" id="fig|1396.428.peg.2358"/>
<reference evidence="1 2" key="1">
    <citation type="submission" date="2015-04" db="EMBL/GenBank/DDBJ databases">
        <title>Draft Genome Sequences of Eight Spore-Forming Food Isolates of Bacillus cereus Genome sequencing.</title>
        <authorList>
            <person name="Krawcyk A.O."/>
            <person name="de Jong A."/>
            <person name="Eijlander R.T."/>
            <person name="Berendsen E.M."/>
            <person name="Holsappel S."/>
            <person name="Wells-Bennik M."/>
            <person name="Kuipers O.P."/>
        </authorList>
    </citation>
    <scope>NUCLEOTIDE SEQUENCE [LARGE SCALE GENOMIC DNA]</scope>
    <source>
        <strain evidence="1 2">B4077</strain>
    </source>
</reference>
<dbReference type="GeneID" id="301198448"/>
<dbReference type="NCBIfam" id="TIGR02413">
    <property type="entry name" value="Bac_small_yrzI"/>
    <property type="match status" value="1"/>
</dbReference>
<protein>
    <recommendedName>
        <fullName evidence="3">YrzI family protein</fullName>
    </recommendedName>
</protein>
<dbReference type="Pfam" id="PF09501">
    <property type="entry name" value="Bac_small_YrzI"/>
    <property type="match status" value="1"/>
</dbReference>
<dbReference type="AlphaFoldDB" id="A0A0G8F4N4"/>
<evidence type="ECO:0008006" key="3">
    <source>
        <dbReference type="Google" id="ProtNLM"/>
    </source>
</evidence>
<sequence length="47" mass="5782">MTFHIFFFTTVLQKNTLSEDEIIRKQQLKQLTDKMTDIKISYYTQMY</sequence>
<dbReference type="Proteomes" id="UP000035214">
    <property type="component" value="Unassembled WGS sequence"/>
</dbReference>
<gene>
    <name evidence="1" type="ORF">B4077_2896</name>
</gene>
<evidence type="ECO:0000313" key="2">
    <source>
        <dbReference type="Proteomes" id="UP000035214"/>
    </source>
</evidence>
<organism evidence="1 2">
    <name type="scientific">Bacillus cereus</name>
    <dbReference type="NCBI Taxonomy" id="1396"/>
    <lineage>
        <taxon>Bacteria</taxon>
        <taxon>Bacillati</taxon>
        <taxon>Bacillota</taxon>
        <taxon>Bacilli</taxon>
        <taxon>Bacillales</taxon>
        <taxon>Bacillaceae</taxon>
        <taxon>Bacillus</taxon>
        <taxon>Bacillus cereus group</taxon>
    </lineage>
</organism>
<accession>A0A0G8F4N4</accession>
<evidence type="ECO:0000313" key="1">
    <source>
        <dbReference type="EMBL" id="KLA31488.1"/>
    </source>
</evidence>